<comment type="subunit">
    <text evidence="9">Type II secretion is composed of four main components: the outer membrane complex, the inner membrane complex, the cytoplasmic secretion ATPase and the periplasm-spanning pseudopilus.</text>
</comment>
<dbReference type="NCBIfam" id="TIGR01707">
    <property type="entry name" value="gspI"/>
    <property type="match status" value="1"/>
</dbReference>
<dbReference type="NCBIfam" id="TIGR02532">
    <property type="entry name" value="IV_pilin_GFxxxE"/>
    <property type="match status" value="1"/>
</dbReference>
<evidence type="ECO:0000256" key="4">
    <source>
        <dbReference type="ARBA" id="ARBA00022481"/>
    </source>
</evidence>
<comment type="PTM">
    <text evidence="9">Cleaved by prepilin peptidase.</text>
</comment>
<accession>A0A0E9MNH3</accession>
<keyword evidence="8" id="KW-0472">Membrane</keyword>
<evidence type="ECO:0000313" key="12">
    <source>
        <dbReference type="Proteomes" id="UP000033202"/>
    </source>
</evidence>
<gene>
    <name evidence="11" type="primary">gspI</name>
    <name evidence="11" type="ORF">SCH01S_18_00120</name>
</gene>
<keyword evidence="4 9" id="KW-0488">Methylation</keyword>
<evidence type="ECO:0000256" key="9">
    <source>
        <dbReference type="RuleBase" id="RU368030"/>
    </source>
</evidence>
<name>A0A0E9MNH3_9SPHN</name>
<evidence type="ECO:0000256" key="5">
    <source>
        <dbReference type="ARBA" id="ARBA00022519"/>
    </source>
</evidence>
<dbReference type="PANTHER" id="PTHR38779:SF2">
    <property type="entry name" value="TYPE II SECRETION SYSTEM PROTEIN I-RELATED"/>
    <property type="match status" value="1"/>
</dbReference>
<dbReference type="SUPFAM" id="SSF54523">
    <property type="entry name" value="Pili subunits"/>
    <property type="match status" value="1"/>
</dbReference>
<protein>
    <recommendedName>
        <fullName evidence="9">Type II secretion system protein I</fullName>
        <shortName evidence="9">T2SS minor pseudopilin I</shortName>
    </recommendedName>
</protein>
<keyword evidence="7" id="KW-1133">Transmembrane helix</keyword>
<evidence type="ECO:0000256" key="8">
    <source>
        <dbReference type="ARBA" id="ARBA00023136"/>
    </source>
</evidence>
<dbReference type="InterPro" id="IPR012902">
    <property type="entry name" value="N_methyl_site"/>
</dbReference>
<dbReference type="InterPro" id="IPR010052">
    <property type="entry name" value="T2SS_protein-GspI"/>
</dbReference>
<evidence type="ECO:0000256" key="1">
    <source>
        <dbReference type="ARBA" id="ARBA00004377"/>
    </source>
</evidence>
<comment type="similarity">
    <text evidence="2 9">Belongs to the GSP I family.</text>
</comment>
<evidence type="ECO:0000313" key="11">
    <source>
        <dbReference type="EMBL" id="GAO38680.1"/>
    </source>
</evidence>
<evidence type="ECO:0000259" key="10">
    <source>
        <dbReference type="Pfam" id="PF02501"/>
    </source>
</evidence>
<keyword evidence="6" id="KW-0812">Transmembrane</keyword>
<feature type="domain" description="Type II secretion system protein GspI C-terminal" evidence="10">
    <location>
        <begin position="42"/>
        <end position="112"/>
    </location>
</feature>
<dbReference type="EMBL" id="BBWU01000018">
    <property type="protein sequence ID" value="GAO38680.1"/>
    <property type="molecule type" value="Genomic_DNA"/>
</dbReference>
<proteinExistence type="inferred from homology"/>
<evidence type="ECO:0000256" key="6">
    <source>
        <dbReference type="ARBA" id="ARBA00022692"/>
    </source>
</evidence>
<reference evidence="11 12" key="1">
    <citation type="submission" date="2015-04" db="EMBL/GenBank/DDBJ databases">
        <title>Whole genome shotgun sequence of Sphingomonas changbaiensis NBRC 104936.</title>
        <authorList>
            <person name="Katano-Makiyama Y."/>
            <person name="Hosoyama A."/>
            <person name="Hashimoto M."/>
            <person name="Noguchi M."/>
            <person name="Tsuchikane K."/>
            <person name="Ohji S."/>
            <person name="Yamazoe A."/>
            <person name="Ichikawa N."/>
            <person name="Kimura A."/>
            <person name="Fujita N."/>
        </authorList>
    </citation>
    <scope>NUCLEOTIDE SEQUENCE [LARGE SCALE GENOMIC DNA]</scope>
    <source>
        <strain evidence="11 12">NBRC 104936</strain>
    </source>
</reference>
<organism evidence="11 12">
    <name type="scientific">Sphingomonas changbaiensis NBRC 104936</name>
    <dbReference type="NCBI Taxonomy" id="1219043"/>
    <lineage>
        <taxon>Bacteria</taxon>
        <taxon>Pseudomonadati</taxon>
        <taxon>Pseudomonadota</taxon>
        <taxon>Alphaproteobacteria</taxon>
        <taxon>Sphingomonadales</taxon>
        <taxon>Sphingomonadaceae</taxon>
        <taxon>Sphingomonas</taxon>
    </lineage>
</organism>
<dbReference type="STRING" id="1219043.SCH01S_18_00120"/>
<dbReference type="RefSeq" id="WP_245612153.1">
    <property type="nucleotide sequence ID" value="NZ_BBWU01000018.1"/>
</dbReference>
<keyword evidence="3" id="KW-1003">Cell membrane</keyword>
<dbReference type="GO" id="GO:0005886">
    <property type="term" value="C:plasma membrane"/>
    <property type="evidence" value="ECO:0007669"/>
    <property type="project" value="UniProtKB-SubCell"/>
</dbReference>
<comment type="subcellular location">
    <subcellularLocation>
        <location evidence="1 9">Cell inner membrane</location>
        <topology evidence="1 9">Single-pass membrane protein</topology>
    </subcellularLocation>
</comment>
<evidence type="ECO:0000256" key="7">
    <source>
        <dbReference type="ARBA" id="ARBA00022989"/>
    </source>
</evidence>
<dbReference type="GO" id="GO:0015627">
    <property type="term" value="C:type II protein secretion system complex"/>
    <property type="evidence" value="ECO:0007669"/>
    <property type="project" value="UniProtKB-UniRule"/>
</dbReference>
<dbReference type="GO" id="GO:0015628">
    <property type="term" value="P:protein secretion by the type II secretion system"/>
    <property type="evidence" value="ECO:0007669"/>
    <property type="project" value="UniProtKB-UniRule"/>
</dbReference>
<dbReference type="Pfam" id="PF07963">
    <property type="entry name" value="N_methyl"/>
    <property type="match status" value="1"/>
</dbReference>
<keyword evidence="5 9" id="KW-0997">Cell inner membrane</keyword>
<dbReference type="InterPro" id="IPR045584">
    <property type="entry name" value="Pilin-like"/>
</dbReference>
<keyword evidence="12" id="KW-1185">Reference proteome</keyword>
<comment type="function">
    <text evidence="9">Component of the type II secretion system required for the energy-dependent secretion of extracellular factors such as proteases and toxins from the periplasm.</text>
</comment>
<comment type="caution">
    <text evidence="11">The sequence shown here is derived from an EMBL/GenBank/DDBJ whole genome shotgun (WGS) entry which is preliminary data.</text>
</comment>
<dbReference type="InterPro" id="IPR003413">
    <property type="entry name" value="T2SS_GspI_C"/>
</dbReference>
<evidence type="ECO:0000256" key="3">
    <source>
        <dbReference type="ARBA" id="ARBA00022475"/>
    </source>
</evidence>
<sequence length="119" mass="12968">MSGRDERGFTLIEMLVALAVFSLAALALLRLEGATVRQTGELDERMMAQLVARNLAVEMLTDPAPPPLGASAGETVNGGRRWRWSRLTSRTPDQRLVRVDISVATSRTPSVLTIVRPAI</sequence>
<dbReference type="Proteomes" id="UP000033202">
    <property type="component" value="Unassembled WGS sequence"/>
</dbReference>
<evidence type="ECO:0000256" key="2">
    <source>
        <dbReference type="ARBA" id="ARBA00008358"/>
    </source>
</evidence>
<dbReference type="AlphaFoldDB" id="A0A0E9MNH3"/>
<dbReference type="Pfam" id="PF02501">
    <property type="entry name" value="T2SSI"/>
    <property type="match status" value="1"/>
</dbReference>
<dbReference type="PROSITE" id="PS00409">
    <property type="entry name" value="PROKAR_NTER_METHYL"/>
    <property type="match status" value="1"/>
</dbReference>
<dbReference type="PANTHER" id="PTHR38779">
    <property type="entry name" value="TYPE II SECRETION SYSTEM PROTEIN I-RELATED"/>
    <property type="match status" value="1"/>
</dbReference>
<dbReference type="Gene3D" id="3.30.1300.30">
    <property type="entry name" value="GSPII I/J protein-like"/>
    <property type="match status" value="1"/>
</dbReference>